<keyword evidence="1" id="KW-1133">Transmembrane helix</keyword>
<keyword evidence="1" id="KW-0472">Membrane</keyword>
<reference evidence="2" key="1">
    <citation type="journal article" date="2020" name="mSystems">
        <title>Genome- and Community-Level Interaction Insights into Carbon Utilization and Element Cycling Functions of Hydrothermarchaeota in Hydrothermal Sediment.</title>
        <authorList>
            <person name="Zhou Z."/>
            <person name="Liu Y."/>
            <person name="Xu W."/>
            <person name="Pan J."/>
            <person name="Luo Z.H."/>
            <person name="Li M."/>
        </authorList>
    </citation>
    <scope>NUCLEOTIDE SEQUENCE [LARGE SCALE GENOMIC DNA]</scope>
    <source>
        <strain evidence="2">SpSt-573</strain>
    </source>
</reference>
<feature type="transmembrane region" description="Helical" evidence="1">
    <location>
        <begin position="26"/>
        <end position="43"/>
    </location>
</feature>
<accession>A0A7C4KKD2</accession>
<name>A0A7C4KKD2_9CHLR</name>
<evidence type="ECO:0000256" key="1">
    <source>
        <dbReference type="SAM" id="Phobius"/>
    </source>
</evidence>
<protein>
    <recommendedName>
        <fullName evidence="3">DUF4345 domain-containing protein</fullName>
    </recommendedName>
</protein>
<comment type="caution">
    <text evidence="2">The sequence shown here is derived from an EMBL/GenBank/DDBJ whole genome shotgun (WGS) entry which is preliminary data.</text>
</comment>
<sequence length="157" mass="17143">MPEPLFHAAQEEESQLRPARGRGRRSLLALVFLYLSLLGWLRLEQALSDASLLTSLGIRPGPAYLAAGGALWGVSGLAGAALMAVSTPWRGVGVRVIGLVFTLSYWADRLAFTRSAEMQVNWPFSLGMTLAGWLLLEWVARTALEGKGYDGKQRTRN</sequence>
<dbReference type="AlphaFoldDB" id="A0A7C4KKD2"/>
<organism evidence="2">
    <name type="scientific">Anaerolinea thermolimosa</name>
    <dbReference type="NCBI Taxonomy" id="229919"/>
    <lineage>
        <taxon>Bacteria</taxon>
        <taxon>Bacillati</taxon>
        <taxon>Chloroflexota</taxon>
        <taxon>Anaerolineae</taxon>
        <taxon>Anaerolineales</taxon>
        <taxon>Anaerolineaceae</taxon>
        <taxon>Anaerolinea</taxon>
    </lineage>
</organism>
<keyword evidence="1" id="KW-0812">Transmembrane</keyword>
<dbReference type="EMBL" id="DSYK01000531">
    <property type="protein sequence ID" value="HGS22339.1"/>
    <property type="molecule type" value="Genomic_DNA"/>
</dbReference>
<feature type="transmembrane region" description="Helical" evidence="1">
    <location>
        <begin position="92"/>
        <end position="112"/>
    </location>
</feature>
<proteinExistence type="predicted"/>
<evidence type="ECO:0008006" key="3">
    <source>
        <dbReference type="Google" id="ProtNLM"/>
    </source>
</evidence>
<gene>
    <name evidence="2" type="ORF">ENT37_10770</name>
</gene>
<feature type="transmembrane region" description="Helical" evidence="1">
    <location>
        <begin position="124"/>
        <end position="144"/>
    </location>
</feature>
<feature type="transmembrane region" description="Helical" evidence="1">
    <location>
        <begin position="63"/>
        <end position="85"/>
    </location>
</feature>
<evidence type="ECO:0000313" key="2">
    <source>
        <dbReference type="EMBL" id="HGS22339.1"/>
    </source>
</evidence>